<name>A0A180H0Z0_PUCT1</name>
<reference evidence="3" key="4">
    <citation type="submission" date="2025-05" db="UniProtKB">
        <authorList>
            <consortium name="EnsemblFungi"/>
        </authorList>
    </citation>
    <scope>IDENTIFICATION</scope>
    <source>
        <strain evidence="3">isolate 1-1 / race 1 (BBBD)</strain>
    </source>
</reference>
<dbReference type="Proteomes" id="UP000005240">
    <property type="component" value="Unassembled WGS sequence"/>
</dbReference>
<dbReference type="EMBL" id="ADAS02000009">
    <property type="protein sequence ID" value="OAV98003.1"/>
    <property type="molecule type" value="Genomic_DNA"/>
</dbReference>
<evidence type="ECO:0000256" key="1">
    <source>
        <dbReference type="SAM" id="MobiDB-lite"/>
    </source>
</evidence>
<feature type="compositionally biased region" description="Low complexity" evidence="1">
    <location>
        <begin position="7"/>
        <end position="17"/>
    </location>
</feature>
<reference evidence="2" key="1">
    <citation type="submission" date="2009-11" db="EMBL/GenBank/DDBJ databases">
        <authorList>
            <consortium name="The Broad Institute Genome Sequencing Platform"/>
            <person name="Ward D."/>
            <person name="Feldgarden M."/>
            <person name="Earl A."/>
            <person name="Young S.K."/>
            <person name="Zeng Q."/>
            <person name="Koehrsen M."/>
            <person name="Alvarado L."/>
            <person name="Berlin A."/>
            <person name="Bochicchio J."/>
            <person name="Borenstein D."/>
            <person name="Chapman S.B."/>
            <person name="Chen Z."/>
            <person name="Engels R."/>
            <person name="Freedman E."/>
            <person name="Gellesch M."/>
            <person name="Goldberg J."/>
            <person name="Griggs A."/>
            <person name="Gujja S."/>
            <person name="Heilman E."/>
            <person name="Heiman D."/>
            <person name="Hepburn T."/>
            <person name="Howarth C."/>
            <person name="Jen D."/>
            <person name="Larson L."/>
            <person name="Lewis B."/>
            <person name="Mehta T."/>
            <person name="Park D."/>
            <person name="Pearson M."/>
            <person name="Roberts A."/>
            <person name="Saif S."/>
            <person name="Shea T."/>
            <person name="Shenoy N."/>
            <person name="Sisk P."/>
            <person name="Stolte C."/>
            <person name="Sykes S."/>
            <person name="Thomson T."/>
            <person name="Walk T."/>
            <person name="White J."/>
            <person name="Yandava C."/>
            <person name="Izard J."/>
            <person name="Baranova O.V."/>
            <person name="Blanton J.M."/>
            <person name="Tanner A.C."/>
            <person name="Dewhirst F.E."/>
            <person name="Haas B."/>
            <person name="Nusbaum C."/>
            <person name="Birren B."/>
        </authorList>
    </citation>
    <scope>NUCLEOTIDE SEQUENCE [LARGE SCALE GENOMIC DNA]</scope>
    <source>
        <strain evidence="2">1-1 BBBD Race 1</strain>
    </source>
</reference>
<dbReference type="OrthoDB" id="2517103at2759"/>
<keyword evidence="4" id="KW-1185">Reference proteome</keyword>
<gene>
    <name evidence="2" type="ORF">PTTG_11664</name>
</gene>
<dbReference type="EnsemblFungi" id="PTTG_11664-t43_1">
    <property type="protein sequence ID" value="PTTG_11664-t43_1-p1"/>
    <property type="gene ID" value="PTTG_11664"/>
</dbReference>
<protein>
    <submittedName>
        <fullName evidence="2 3">Uncharacterized protein</fullName>
    </submittedName>
</protein>
<feature type="region of interest" description="Disordered" evidence="1">
    <location>
        <begin position="1"/>
        <end position="20"/>
    </location>
</feature>
<reference evidence="2" key="2">
    <citation type="submission" date="2016-05" db="EMBL/GenBank/DDBJ databases">
        <title>Comparative analysis highlights variable genome content of wheat rusts and divergence of the mating loci.</title>
        <authorList>
            <person name="Cuomo C.A."/>
            <person name="Bakkeren G."/>
            <person name="Szabo L."/>
            <person name="Khalil H."/>
            <person name="Joly D."/>
            <person name="Goldberg J."/>
            <person name="Young S."/>
            <person name="Zeng Q."/>
            <person name="Fellers J."/>
        </authorList>
    </citation>
    <scope>NUCLEOTIDE SEQUENCE [LARGE SCALE GENOMIC DNA]</scope>
    <source>
        <strain evidence="2">1-1 BBBD Race 1</strain>
    </source>
</reference>
<reference evidence="3 4" key="3">
    <citation type="journal article" date="2017" name="G3 (Bethesda)">
        <title>Comparative analysis highlights variable genome content of wheat rusts and divergence of the mating loci.</title>
        <authorList>
            <person name="Cuomo C.A."/>
            <person name="Bakkeren G."/>
            <person name="Khalil H.B."/>
            <person name="Panwar V."/>
            <person name="Joly D."/>
            <person name="Linning R."/>
            <person name="Sakthikumar S."/>
            <person name="Song X."/>
            <person name="Adiconis X."/>
            <person name="Fan L."/>
            <person name="Goldberg J.M."/>
            <person name="Levin J.Z."/>
            <person name="Young S."/>
            <person name="Zeng Q."/>
            <person name="Anikster Y."/>
            <person name="Bruce M."/>
            <person name="Wang M."/>
            <person name="Yin C."/>
            <person name="McCallum B."/>
            <person name="Szabo L.J."/>
            <person name="Hulbert S."/>
            <person name="Chen X."/>
            <person name="Fellers J.P."/>
        </authorList>
    </citation>
    <scope>NUCLEOTIDE SEQUENCE</scope>
    <source>
        <strain evidence="4">Isolate 1-1 / race 1 (BBBD)</strain>
        <strain evidence="3">isolate 1-1 / race 1 (BBBD)</strain>
    </source>
</reference>
<sequence length="154" mass="16753">MPSNPPSTSSDTESISSYGKDRTVFDEEESYMTDVDLPEIKQLASQTIGPNFACATTCRSLSISTGYYSILNTRTPGQAHLTCCTLQKGLISDMGLVAISLKTITVLMYIRNADGKIAPLSSQSSLFSFGRLWSGRCGETQNIIDITIRSLHLT</sequence>
<evidence type="ECO:0000313" key="3">
    <source>
        <dbReference type="EnsemblFungi" id="PTTG_11664-t43_1-p1"/>
    </source>
</evidence>
<organism evidence="2">
    <name type="scientific">Puccinia triticina (isolate 1-1 / race 1 (BBBD))</name>
    <name type="common">Brown leaf rust fungus</name>
    <dbReference type="NCBI Taxonomy" id="630390"/>
    <lineage>
        <taxon>Eukaryota</taxon>
        <taxon>Fungi</taxon>
        <taxon>Dikarya</taxon>
        <taxon>Basidiomycota</taxon>
        <taxon>Pucciniomycotina</taxon>
        <taxon>Pucciniomycetes</taxon>
        <taxon>Pucciniales</taxon>
        <taxon>Pucciniaceae</taxon>
        <taxon>Puccinia</taxon>
    </lineage>
</organism>
<proteinExistence type="predicted"/>
<dbReference type="VEuPathDB" id="FungiDB:PTTG_11664"/>
<evidence type="ECO:0000313" key="4">
    <source>
        <dbReference type="Proteomes" id="UP000005240"/>
    </source>
</evidence>
<evidence type="ECO:0000313" key="2">
    <source>
        <dbReference type="EMBL" id="OAV98003.1"/>
    </source>
</evidence>
<dbReference type="AlphaFoldDB" id="A0A180H0Z0"/>
<accession>A0A180H0Z0</accession>